<evidence type="ECO:0000256" key="2">
    <source>
        <dbReference type="ARBA" id="ARBA00022801"/>
    </source>
</evidence>
<dbReference type="SUPFAM" id="SSF75304">
    <property type="entry name" value="Amidase signature (AS) enzymes"/>
    <property type="match status" value="1"/>
</dbReference>
<protein>
    <recommendedName>
        <fullName evidence="4">Amidase domain-containing protein</fullName>
    </recommendedName>
</protein>
<dbReference type="EMBL" id="AMGV01000014">
    <property type="protein sequence ID" value="KEF53177.1"/>
    <property type="molecule type" value="Genomic_DNA"/>
</dbReference>
<dbReference type="Pfam" id="PF01425">
    <property type="entry name" value="Amidase"/>
    <property type="match status" value="1"/>
</dbReference>
<dbReference type="PIRSF" id="PIRSF001221">
    <property type="entry name" value="Amidase_fungi"/>
    <property type="match status" value="1"/>
</dbReference>
<evidence type="ECO:0000256" key="3">
    <source>
        <dbReference type="PIRSR" id="PIRSR001221-1"/>
    </source>
</evidence>
<feature type="domain" description="Amidase" evidence="4">
    <location>
        <begin position="99"/>
        <end position="557"/>
    </location>
</feature>
<dbReference type="PANTHER" id="PTHR46072:SF3">
    <property type="entry name" value="AMIDASE"/>
    <property type="match status" value="1"/>
</dbReference>
<keyword evidence="6" id="KW-1185">Reference proteome</keyword>
<feature type="active site" description="Charge relay system" evidence="3">
    <location>
        <position position="155"/>
    </location>
</feature>
<accession>A0A072P0G5</accession>
<organism evidence="5 6">
    <name type="scientific">Exophiala aquamarina CBS 119918</name>
    <dbReference type="NCBI Taxonomy" id="1182545"/>
    <lineage>
        <taxon>Eukaryota</taxon>
        <taxon>Fungi</taxon>
        <taxon>Dikarya</taxon>
        <taxon>Ascomycota</taxon>
        <taxon>Pezizomycotina</taxon>
        <taxon>Eurotiomycetes</taxon>
        <taxon>Chaetothyriomycetidae</taxon>
        <taxon>Chaetothyriales</taxon>
        <taxon>Herpotrichiellaceae</taxon>
        <taxon>Exophiala</taxon>
    </lineage>
</organism>
<keyword evidence="2" id="KW-0378">Hydrolase</keyword>
<dbReference type="Gene3D" id="3.90.1300.10">
    <property type="entry name" value="Amidase signature (AS) domain"/>
    <property type="match status" value="1"/>
</dbReference>
<dbReference type="Proteomes" id="UP000027920">
    <property type="component" value="Unassembled WGS sequence"/>
</dbReference>
<dbReference type="InterPro" id="IPR023631">
    <property type="entry name" value="Amidase_dom"/>
</dbReference>
<evidence type="ECO:0000313" key="5">
    <source>
        <dbReference type="EMBL" id="KEF53177.1"/>
    </source>
</evidence>
<dbReference type="InterPro" id="IPR036928">
    <property type="entry name" value="AS_sf"/>
</dbReference>
<proteinExistence type="inferred from homology"/>
<gene>
    <name evidence="5" type="ORF">A1O9_10625</name>
</gene>
<comment type="similarity">
    <text evidence="1">Belongs to the amidase family.</text>
</comment>
<feature type="active site" description="Charge relay system" evidence="3">
    <location>
        <position position="230"/>
    </location>
</feature>
<dbReference type="STRING" id="1182545.A0A072P0G5"/>
<dbReference type="PANTHER" id="PTHR46072">
    <property type="entry name" value="AMIDASE-RELATED-RELATED"/>
    <property type="match status" value="1"/>
</dbReference>
<feature type="active site" description="Acyl-ester intermediate" evidence="3">
    <location>
        <position position="254"/>
    </location>
</feature>
<dbReference type="GeneID" id="25285529"/>
<evidence type="ECO:0000259" key="4">
    <source>
        <dbReference type="Pfam" id="PF01425"/>
    </source>
</evidence>
<dbReference type="AlphaFoldDB" id="A0A072P0G5"/>
<sequence length="572" mass="62509">MAPQPSIDATGDGNLYSWEDIVARKTERGQNAIPNDWRLSSEILSKLSFPLESHANRIVDLDIPRKSGILSARELEITENYSVLELLERLASGAFSSLEVTTAFCKRAAIAQQLFSCLTEIFFVEAIERAKALDTIRADAKQPLGPLHGLPISLKDTFNVKGHETSIGYVSFLGKKAEKNSHLVEILLELGAVLYVKTNLPQTVATGDSHNNIFGRTLNPHNTMLNAGGSTGGEGALVAFRGSPLGIGTDLAGSIRIPAACCGTYGFKPTASRLPHGGQASGGLPGLRAMLSASGPLANDLKALELLTRVVIDAVPARKDVSALDIPWRRLSNSQPDTKLRIGVFPEEPLYPLHPPVRRALQEATRILQEAGHKLVQIDTNEARINAASEVAWELLGLDPGRTVIRHITNSGEPFVPSVSTREPPATFGDFQFLHDQAGLEPFHRYAAVNLKRDELQESWMKTIWTEKNLDVVIGPVARSTAVPHDTFGWPVYTVFVNVLDYPACVIPFSRASKELDPIAVRRKEGEGGPEYLPDLLDAAPCSIQIFTSRFRDEECLERSRIIDQCLRSHSG</sequence>
<evidence type="ECO:0000256" key="1">
    <source>
        <dbReference type="ARBA" id="ARBA00009199"/>
    </source>
</evidence>
<dbReference type="OrthoDB" id="6428749at2759"/>
<comment type="caution">
    <text evidence="5">The sequence shown here is derived from an EMBL/GenBank/DDBJ whole genome shotgun (WGS) entry which is preliminary data.</text>
</comment>
<evidence type="ECO:0000313" key="6">
    <source>
        <dbReference type="Proteomes" id="UP000027920"/>
    </source>
</evidence>
<name>A0A072P0G5_9EURO</name>
<dbReference type="RefSeq" id="XP_013255767.1">
    <property type="nucleotide sequence ID" value="XM_013400313.1"/>
</dbReference>
<reference evidence="5 6" key="1">
    <citation type="submission" date="2013-03" db="EMBL/GenBank/DDBJ databases">
        <title>The Genome Sequence of Exophiala aquamarina CBS 119918.</title>
        <authorList>
            <consortium name="The Broad Institute Genomics Platform"/>
            <person name="Cuomo C."/>
            <person name="de Hoog S."/>
            <person name="Gorbushina A."/>
            <person name="Walker B."/>
            <person name="Young S.K."/>
            <person name="Zeng Q."/>
            <person name="Gargeya S."/>
            <person name="Fitzgerald M."/>
            <person name="Haas B."/>
            <person name="Abouelleil A."/>
            <person name="Allen A.W."/>
            <person name="Alvarado L."/>
            <person name="Arachchi H.M."/>
            <person name="Berlin A.M."/>
            <person name="Chapman S.B."/>
            <person name="Gainer-Dewar J."/>
            <person name="Goldberg J."/>
            <person name="Griggs A."/>
            <person name="Gujja S."/>
            <person name="Hansen M."/>
            <person name="Howarth C."/>
            <person name="Imamovic A."/>
            <person name="Ireland A."/>
            <person name="Larimer J."/>
            <person name="McCowan C."/>
            <person name="Murphy C."/>
            <person name="Pearson M."/>
            <person name="Poon T.W."/>
            <person name="Priest M."/>
            <person name="Roberts A."/>
            <person name="Saif S."/>
            <person name="Shea T."/>
            <person name="Sisk P."/>
            <person name="Sykes S."/>
            <person name="Wortman J."/>
            <person name="Nusbaum C."/>
            <person name="Birren B."/>
        </authorList>
    </citation>
    <scope>NUCLEOTIDE SEQUENCE [LARGE SCALE GENOMIC DNA]</scope>
    <source>
        <strain evidence="5 6">CBS 119918</strain>
    </source>
</reference>
<dbReference type="HOGENOM" id="CLU_009600_9_2_1"/>
<dbReference type="GO" id="GO:0016787">
    <property type="term" value="F:hydrolase activity"/>
    <property type="evidence" value="ECO:0007669"/>
    <property type="project" value="UniProtKB-KW"/>
</dbReference>
<dbReference type="VEuPathDB" id="FungiDB:A1O9_10625"/>